<feature type="compositionally biased region" description="Basic and acidic residues" evidence="1">
    <location>
        <begin position="120"/>
        <end position="136"/>
    </location>
</feature>
<sequence length="271" mass="29330">VKLPDGSTAKVPGAIYTLWNVAHDLSFNPEIVDLASKCLSNGKIKLPKHAALDPQFKGMSAEQIYTKLLSQIKKRKPSDGNGPGGSPSPWGQPGGGQGGGKVEGQLDVPGTQGDTNELGDDLRPDLSKTEVGKKAAKGDKLAQQKIDNDWTVSVVAAAIAHEKKHGRGHLPAGFQKLVNELQENKVDWRDVLSQWIGEKGINLDFTMRRPSRRSESCGVYMPSYQKYGITDVVVIWDTSGSMNGRETAILSEIQSICEDLGLVIRVICIDT</sequence>
<dbReference type="EMBL" id="BARS01021921">
    <property type="protein sequence ID" value="GAG09156.1"/>
    <property type="molecule type" value="Genomic_DNA"/>
</dbReference>
<feature type="non-terminal residue" evidence="3">
    <location>
        <position position="271"/>
    </location>
</feature>
<dbReference type="PANTHER" id="PTHR38730">
    <property type="entry name" value="SLL7028 PROTEIN"/>
    <property type="match status" value="1"/>
</dbReference>
<protein>
    <recommendedName>
        <fullName evidence="2">Putative metallopeptidase domain-containing protein</fullName>
    </recommendedName>
</protein>
<proteinExistence type="predicted"/>
<feature type="domain" description="Putative metallopeptidase" evidence="2">
    <location>
        <begin position="17"/>
        <end position="224"/>
    </location>
</feature>
<feature type="region of interest" description="Disordered" evidence="1">
    <location>
        <begin position="74"/>
        <end position="136"/>
    </location>
</feature>
<name>X0W939_9ZZZZ</name>
<comment type="caution">
    <text evidence="3">The sequence shown here is derived from an EMBL/GenBank/DDBJ whole genome shotgun (WGS) entry which is preliminary data.</text>
</comment>
<evidence type="ECO:0000313" key="3">
    <source>
        <dbReference type="EMBL" id="GAG09156.1"/>
    </source>
</evidence>
<accession>X0W939</accession>
<feature type="non-terminal residue" evidence="3">
    <location>
        <position position="1"/>
    </location>
</feature>
<organism evidence="3">
    <name type="scientific">marine sediment metagenome</name>
    <dbReference type="NCBI Taxonomy" id="412755"/>
    <lineage>
        <taxon>unclassified sequences</taxon>
        <taxon>metagenomes</taxon>
        <taxon>ecological metagenomes</taxon>
    </lineage>
</organism>
<feature type="compositionally biased region" description="Gly residues" evidence="1">
    <location>
        <begin position="92"/>
        <end position="102"/>
    </location>
</feature>
<dbReference type="InterPro" id="IPR025154">
    <property type="entry name" value="Put_metallopeptidase_dom"/>
</dbReference>
<dbReference type="PANTHER" id="PTHR38730:SF1">
    <property type="entry name" value="SLL7028 PROTEIN"/>
    <property type="match status" value="1"/>
</dbReference>
<reference evidence="3" key="1">
    <citation type="journal article" date="2014" name="Front. Microbiol.">
        <title>High frequency of phylogenetically diverse reductive dehalogenase-homologous genes in deep subseafloor sedimentary metagenomes.</title>
        <authorList>
            <person name="Kawai M."/>
            <person name="Futagami T."/>
            <person name="Toyoda A."/>
            <person name="Takaki Y."/>
            <person name="Nishi S."/>
            <person name="Hori S."/>
            <person name="Arai W."/>
            <person name="Tsubouchi T."/>
            <person name="Morono Y."/>
            <person name="Uchiyama I."/>
            <person name="Ito T."/>
            <person name="Fujiyama A."/>
            <person name="Inagaki F."/>
            <person name="Takami H."/>
        </authorList>
    </citation>
    <scope>NUCLEOTIDE SEQUENCE</scope>
    <source>
        <strain evidence="3">Expedition CK06-06</strain>
    </source>
</reference>
<dbReference type="AlphaFoldDB" id="X0W939"/>
<dbReference type="Pfam" id="PF13203">
    <property type="entry name" value="DUF2201_N"/>
    <property type="match status" value="1"/>
</dbReference>
<evidence type="ECO:0000259" key="2">
    <source>
        <dbReference type="Pfam" id="PF13203"/>
    </source>
</evidence>
<evidence type="ECO:0000256" key="1">
    <source>
        <dbReference type="SAM" id="MobiDB-lite"/>
    </source>
</evidence>
<gene>
    <name evidence="3" type="ORF">S01H1_35119</name>
</gene>